<dbReference type="EMBL" id="UFQC01000057">
    <property type="protein sequence ID" value="SSW73631.1"/>
    <property type="molecule type" value="Genomic_DNA"/>
</dbReference>
<dbReference type="AlphaFoldDB" id="A0A446D0I7"/>
<organism evidence="1 2">
    <name type="scientific">Achromobacter veterisilvae</name>
    <dbReference type="NCBI Taxonomy" id="2069367"/>
    <lineage>
        <taxon>Bacteria</taxon>
        <taxon>Pseudomonadati</taxon>
        <taxon>Pseudomonadota</taxon>
        <taxon>Betaproteobacteria</taxon>
        <taxon>Burkholderiales</taxon>
        <taxon>Alcaligenaceae</taxon>
        <taxon>Achromobacter</taxon>
    </lineage>
</organism>
<sequence length="79" mass="8220">MRTSGASRWISAANLGLARVPVVANTPTTPLWVRCAAGLMAGSTPMMSSPGWRCRSGAMAAAVAVLQATTMALAWRDTK</sequence>
<dbReference type="Proteomes" id="UP000289465">
    <property type="component" value="Unassembled WGS sequence"/>
</dbReference>
<reference evidence="1 2" key="1">
    <citation type="submission" date="2018-07" db="EMBL/GenBank/DDBJ databases">
        <authorList>
            <person name="Peeters C."/>
        </authorList>
    </citation>
    <scope>NUCLEOTIDE SEQUENCE [LARGE SCALE GENOMIC DNA]</scope>
    <source>
        <strain evidence="1 2">LMG 30378</strain>
    </source>
</reference>
<evidence type="ECO:0000313" key="2">
    <source>
        <dbReference type="Proteomes" id="UP000289465"/>
    </source>
</evidence>
<evidence type="ECO:0000313" key="1">
    <source>
        <dbReference type="EMBL" id="SSW73631.1"/>
    </source>
</evidence>
<name>A0A446D0I7_9BURK</name>
<accession>A0A446D0I7</accession>
<protein>
    <submittedName>
        <fullName evidence="1">Uncharacterized protein</fullName>
    </submittedName>
</protein>
<proteinExistence type="predicted"/>
<gene>
    <name evidence="1" type="ORF">AVE30378_05977</name>
</gene>